<reference evidence="8" key="2">
    <citation type="submission" date="2020-09" db="EMBL/GenBank/DDBJ databases">
        <authorList>
            <person name="Sun Q."/>
            <person name="Zhou Y."/>
        </authorList>
    </citation>
    <scope>NUCLEOTIDE SEQUENCE</scope>
    <source>
        <strain evidence="8">CGMCC 1.15330</strain>
    </source>
</reference>
<dbReference type="Pfam" id="PF07690">
    <property type="entry name" value="MFS_1"/>
    <property type="match status" value="1"/>
</dbReference>
<comment type="caution">
    <text evidence="8">The sequence shown here is derived from an EMBL/GenBank/DDBJ whole genome shotgun (WGS) entry which is preliminary data.</text>
</comment>
<reference evidence="8" key="1">
    <citation type="journal article" date="2014" name="Int. J. Syst. Evol. Microbiol.">
        <title>Complete genome sequence of Corynebacterium casei LMG S-19264T (=DSM 44701T), isolated from a smear-ripened cheese.</title>
        <authorList>
            <consortium name="US DOE Joint Genome Institute (JGI-PGF)"/>
            <person name="Walter F."/>
            <person name="Albersmeier A."/>
            <person name="Kalinowski J."/>
            <person name="Ruckert C."/>
        </authorList>
    </citation>
    <scope>NUCLEOTIDE SEQUENCE</scope>
    <source>
        <strain evidence="8">CGMCC 1.15330</strain>
    </source>
</reference>
<dbReference type="CDD" id="cd17320">
    <property type="entry name" value="MFS_MdfA_MDR_like"/>
    <property type="match status" value="1"/>
</dbReference>
<gene>
    <name evidence="8" type="ORF">GCM10011380_04470</name>
</gene>
<feature type="transmembrane region" description="Helical" evidence="6">
    <location>
        <begin position="240"/>
        <end position="257"/>
    </location>
</feature>
<proteinExistence type="predicted"/>
<keyword evidence="9" id="KW-1185">Reference proteome</keyword>
<keyword evidence="3 6" id="KW-0812">Transmembrane</keyword>
<feature type="transmembrane region" description="Helical" evidence="6">
    <location>
        <begin position="126"/>
        <end position="147"/>
    </location>
</feature>
<sequence>MTARPGSGYTSAIMTPEDHPAPALPGAPIGFVEFVCLVASLMALGALGTDAMLPALPAIGEALGVADENRRQFVVSAFLAGFGAAHLIHGPLVDRFGRRRVLLWAIASYVVASALAAVSASFTLLLAARIAGGATVAATRIGTVALVRDCYHGRAMARVMSIAFMVFMVVPILAPSVGQLVLLFGDWRTIFWVIAGTAAALLVWIWIRLPETLRPEAALPIHPRRILAGWRIALTDRMSLGYTLASTMLMGGLYGYLNSIQQIMFDVFRRPSLLAAVFAGTAATMAAANLLNARIVMRLGTRRIAHSALAGLIAIAGGHWALAAGGLDTLAVFAVLQALTMACFGLATSNFSAMAMENMGGIAGTASSIQGFISITAGVLIGAVIGLAFDGTTMPMIAGFLLTAIAAIVLVAITERGTLFGG</sequence>
<keyword evidence="2" id="KW-0813">Transport</keyword>
<evidence type="ECO:0000256" key="2">
    <source>
        <dbReference type="ARBA" id="ARBA00022448"/>
    </source>
</evidence>
<dbReference type="SUPFAM" id="SSF103473">
    <property type="entry name" value="MFS general substrate transporter"/>
    <property type="match status" value="1"/>
</dbReference>
<feature type="transmembrane region" description="Helical" evidence="6">
    <location>
        <begin position="304"/>
        <end position="323"/>
    </location>
</feature>
<dbReference type="PANTHER" id="PTHR23502">
    <property type="entry name" value="MAJOR FACILITATOR SUPERFAMILY"/>
    <property type="match status" value="1"/>
</dbReference>
<dbReference type="PROSITE" id="PS50850">
    <property type="entry name" value="MFS"/>
    <property type="match status" value="1"/>
</dbReference>
<dbReference type="GO" id="GO:1990961">
    <property type="term" value="P:xenobiotic detoxification by transmembrane export across the plasma membrane"/>
    <property type="evidence" value="ECO:0007669"/>
    <property type="project" value="TreeGrafter"/>
</dbReference>
<feature type="transmembrane region" description="Helical" evidence="6">
    <location>
        <begin position="73"/>
        <end position="89"/>
    </location>
</feature>
<dbReference type="GO" id="GO:0022857">
    <property type="term" value="F:transmembrane transporter activity"/>
    <property type="evidence" value="ECO:0007669"/>
    <property type="project" value="InterPro"/>
</dbReference>
<evidence type="ECO:0000313" key="8">
    <source>
        <dbReference type="EMBL" id="GGB18024.1"/>
    </source>
</evidence>
<keyword evidence="5 6" id="KW-0472">Membrane</keyword>
<dbReference type="GO" id="GO:0005886">
    <property type="term" value="C:plasma membrane"/>
    <property type="evidence" value="ECO:0007669"/>
    <property type="project" value="TreeGrafter"/>
</dbReference>
<evidence type="ECO:0000259" key="7">
    <source>
        <dbReference type="PROSITE" id="PS50850"/>
    </source>
</evidence>
<accession>A0A916SWY6</accession>
<organism evidence="8 9">
    <name type="scientific">Sphingomonas metalli</name>
    <dbReference type="NCBI Taxonomy" id="1779358"/>
    <lineage>
        <taxon>Bacteria</taxon>
        <taxon>Pseudomonadati</taxon>
        <taxon>Pseudomonadota</taxon>
        <taxon>Alphaproteobacteria</taxon>
        <taxon>Sphingomonadales</taxon>
        <taxon>Sphingomonadaceae</taxon>
        <taxon>Sphingomonas</taxon>
    </lineage>
</organism>
<dbReference type="InterPro" id="IPR020846">
    <property type="entry name" value="MFS_dom"/>
</dbReference>
<keyword evidence="4 6" id="KW-1133">Transmembrane helix</keyword>
<feature type="transmembrane region" description="Helical" evidence="6">
    <location>
        <begin position="272"/>
        <end position="292"/>
    </location>
</feature>
<dbReference type="Gene3D" id="1.20.1720.10">
    <property type="entry name" value="Multidrug resistance protein D"/>
    <property type="match status" value="1"/>
</dbReference>
<evidence type="ECO:0000256" key="4">
    <source>
        <dbReference type="ARBA" id="ARBA00022989"/>
    </source>
</evidence>
<dbReference type="PANTHER" id="PTHR23502:SF132">
    <property type="entry name" value="POLYAMINE TRANSPORTER 2-RELATED"/>
    <property type="match status" value="1"/>
</dbReference>
<dbReference type="InterPro" id="IPR036259">
    <property type="entry name" value="MFS_trans_sf"/>
</dbReference>
<evidence type="ECO:0000256" key="5">
    <source>
        <dbReference type="ARBA" id="ARBA00023136"/>
    </source>
</evidence>
<evidence type="ECO:0000313" key="9">
    <source>
        <dbReference type="Proteomes" id="UP000623067"/>
    </source>
</evidence>
<feature type="transmembrane region" description="Helical" evidence="6">
    <location>
        <begin position="159"/>
        <end position="184"/>
    </location>
</feature>
<evidence type="ECO:0000256" key="1">
    <source>
        <dbReference type="ARBA" id="ARBA00004141"/>
    </source>
</evidence>
<feature type="domain" description="Major facilitator superfamily (MFS) profile" evidence="7">
    <location>
        <begin position="34"/>
        <end position="416"/>
    </location>
</feature>
<feature type="transmembrane region" description="Helical" evidence="6">
    <location>
        <begin position="395"/>
        <end position="413"/>
    </location>
</feature>
<protein>
    <submittedName>
        <fullName evidence="8">Bcr/CflA family drug resistance efflux transporter</fullName>
    </submittedName>
</protein>
<feature type="transmembrane region" description="Helical" evidence="6">
    <location>
        <begin position="369"/>
        <end position="389"/>
    </location>
</feature>
<feature type="transmembrane region" description="Helical" evidence="6">
    <location>
        <begin position="190"/>
        <end position="207"/>
    </location>
</feature>
<dbReference type="AlphaFoldDB" id="A0A916SWY6"/>
<feature type="transmembrane region" description="Helical" evidence="6">
    <location>
        <begin position="101"/>
        <end position="120"/>
    </location>
</feature>
<feature type="transmembrane region" description="Helical" evidence="6">
    <location>
        <begin position="329"/>
        <end position="348"/>
    </location>
</feature>
<evidence type="ECO:0000256" key="6">
    <source>
        <dbReference type="SAM" id="Phobius"/>
    </source>
</evidence>
<dbReference type="InterPro" id="IPR011701">
    <property type="entry name" value="MFS"/>
</dbReference>
<feature type="transmembrane region" description="Helical" evidence="6">
    <location>
        <begin position="31"/>
        <end position="53"/>
    </location>
</feature>
<dbReference type="EMBL" id="BMIH01000001">
    <property type="protein sequence ID" value="GGB18024.1"/>
    <property type="molecule type" value="Genomic_DNA"/>
</dbReference>
<dbReference type="Proteomes" id="UP000623067">
    <property type="component" value="Unassembled WGS sequence"/>
</dbReference>
<evidence type="ECO:0000256" key="3">
    <source>
        <dbReference type="ARBA" id="ARBA00022692"/>
    </source>
</evidence>
<name>A0A916SWY6_9SPHN</name>
<comment type="subcellular location">
    <subcellularLocation>
        <location evidence="1">Membrane</location>
        <topology evidence="1">Multi-pass membrane protein</topology>
    </subcellularLocation>
</comment>